<evidence type="ECO:0008006" key="3">
    <source>
        <dbReference type="Google" id="ProtNLM"/>
    </source>
</evidence>
<dbReference type="EMBL" id="JAANOH010000002">
    <property type="protein sequence ID" value="MCZ2474955.1"/>
    <property type="molecule type" value="Genomic_DNA"/>
</dbReference>
<name>A0ABT4JFA6_9BACT</name>
<dbReference type="Gene3D" id="2.60.120.560">
    <property type="entry name" value="Exo-inulinase, domain 1"/>
    <property type="match status" value="1"/>
</dbReference>
<sequence length="231" mass="26263">MRNRGFIAVMILLASPVYGQQFTWEKQLFTAINSIAKVVELDGAKVLEVTRDLIKSPFDINNIENSVDGPTFVKLANTDIENGIIEVKMLSRIQADSPFPQARGFIGLAYRIDEGNSMFENIYLRPSNGRADDQLRRNHTVQYFAYPGYTFSRLRKEANGLYETYADIGLNEWIDVRLEYQGEKVTLFINNQKSPNFIVNKMLGKSTRGSIGLWVEVGTIGYFKDLKVTNN</sequence>
<gene>
    <name evidence="1" type="ORF">G9H61_05840</name>
</gene>
<organism evidence="1 2">
    <name type="scientific">Aquirufa ecclesiirivi</name>
    <dbReference type="NCBI Taxonomy" id="2715124"/>
    <lineage>
        <taxon>Bacteria</taxon>
        <taxon>Pseudomonadati</taxon>
        <taxon>Bacteroidota</taxon>
        <taxon>Cytophagia</taxon>
        <taxon>Cytophagales</taxon>
        <taxon>Flectobacillaceae</taxon>
        <taxon>Aquirufa</taxon>
    </lineage>
</organism>
<dbReference type="Proteomes" id="UP001321186">
    <property type="component" value="Unassembled WGS sequence"/>
</dbReference>
<evidence type="ECO:0000313" key="2">
    <source>
        <dbReference type="Proteomes" id="UP001321186"/>
    </source>
</evidence>
<accession>A0ABT4JFA6</accession>
<protein>
    <recommendedName>
        <fullName evidence="3">DUF1080 domain-containing protein</fullName>
    </recommendedName>
</protein>
<reference evidence="1 2" key="1">
    <citation type="submission" date="2020-03" db="EMBL/GenBank/DDBJ databases">
        <authorList>
            <person name="Pitt A."/>
            <person name="Hahn M.W."/>
        </authorList>
    </citation>
    <scope>NUCLEOTIDE SEQUENCE [LARGE SCALE GENOMIC DNA]</scope>
    <source>
        <strain evidence="1 2">5A-MARBSE</strain>
    </source>
</reference>
<keyword evidence="2" id="KW-1185">Reference proteome</keyword>
<comment type="caution">
    <text evidence="1">The sequence shown here is derived from an EMBL/GenBank/DDBJ whole genome shotgun (WGS) entry which is preliminary data.</text>
</comment>
<proteinExistence type="predicted"/>
<evidence type="ECO:0000313" key="1">
    <source>
        <dbReference type="EMBL" id="MCZ2474955.1"/>
    </source>
</evidence>